<dbReference type="PANTHER" id="PTHR22883:SF203">
    <property type="entry name" value="PALMITOYLTRANSFERASE"/>
    <property type="match status" value="1"/>
</dbReference>
<keyword evidence="10" id="KW-1185">Reference proteome</keyword>
<keyword evidence="4 7" id="KW-1133">Transmembrane helix</keyword>
<feature type="transmembrane region" description="Helical" evidence="7">
    <location>
        <begin position="131"/>
        <end position="158"/>
    </location>
</feature>
<comment type="catalytic activity">
    <reaction evidence="7">
        <text>L-cysteinyl-[protein] + hexadecanoyl-CoA = S-hexadecanoyl-L-cysteinyl-[protein] + CoA</text>
        <dbReference type="Rhea" id="RHEA:36683"/>
        <dbReference type="Rhea" id="RHEA-COMP:10131"/>
        <dbReference type="Rhea" id="RHEA-COMP:11032"/>
        <dbReference type="ChEBI" id="CHEBI:29950"/>
        <dbReference type="ChEBI" id="CHEBI:57287"/>
        <dbReference type="ChEBI" id="CHEBI:57379"/>
        <dbReference type="ChEBI" id="CHEBI:74151"/>
        <dbReference type="EC" id="2.3.1.225"/>
    </reaction>
</comment>
<feature type="transmembrane region" description="Helical" evidence="7">
    <location>
        <begin position="49"/>
        <end position="70"/>
    </location>
</feature>
<gene>
    <name evidence="9" type="ORF">SteCoe_13609</name>
</gene>
<dbReference type="Proteomes" id="UP000187209">
    <property type="component" value="Unassembled WGS sequence"/>
</dbReference>
<evidence type="ECO:0000256" key="6">
    <source>
        <dbReference type="ARBA" id="ARBA00023315"/>
    </source>
</evidence>
<feature type="domain" description="Palmitoyltransferase DHHC" evidence="8">
    <location>
        <begin position="85"/>
        <end position="219"/>
    </location>
</feature>
<evidence type="ECO:0000313" key="9">
    <source>
        <dbReference type="EMBL" id="OMJ85143.1"/>
    </source>
</evidence>
<comment type="similarity">
    <text evidence="7">Belongs to the DHHC palmitoyltransferase family.</text>
</comment>
<dbReference type="GO" id="GO:0005783">
    <property type="term" value="C:endoplasmic reticulum"/>
    <property type="evidence" value="ECO:0007669"/>
    <property type="project" value="TreeGrafter"/>
</dbReference>
<dbReference type="InterPro" id="IPR039859">
    <property type="entry name" value="PFA4/ZDH16/20/ERF2-like"/>
</dbReference>
<dbReference type="GO" id="GO:0005794">
    <property type="term" value="C:Golgi apparatus"/>
    <property type="evidence" value="ECO:0007669"/>
    <property type="project" value="TreeGrafter"/>
</dbReference>
<comment type="caution">
    <text evidence="9">The sequence shown here is derived from an EMBL/GenBank/DDBJ whole genome shotgun (WGS) entry which is preliminary data.</text>
</comment>
<dbReference type="GO" id="GO:0006612">
    <property type="term" value="P:protein targeting to membrane"/>
    <property type="evidence" value="ECO:0007669"/>
    <property type="project" value="TreeGrafter"/>
</dbReference>
<evidence type="ECO:0000259" key="8">
    <source>
        <dbReference type="Pfam" id="PF01529"/>
    </source>
</evidence>
<evidence type="ECO:0000256" key="3">
    <source>
        <dbReference type="ARBA" id="ARBA00022692"/>
    </source>
</evidence>
<dbReference type="EMBL" id="MPUH01000246">
    <property type="protein sequence ID" value="OMJ85143.1"/>
    <property type="molecule type" value="Genomic_DNA"/>
</dbReference>
<evidence type="ECO:0000256" key="1">
    <source>
        <dbReference type="ARBA" id="ARBA00004141"/>
    </source>
</evidence>
<dbReference type="EC" id="2.3.1.225" evidence="7"/>
<protein>
    <recommendedName>
        <fullName evidence="7">Palmitoyltransferase</fullName>
        <ecNumber evidence="7">2.3.1.225</ecNumber>
    </recommendedName>
</protein>
<evidence type="ECO:0000256" key="2">
    <source>
        <dbReference type="ARBA" id="ARBA00022679"/>
    </source>
</evidence>
<dbReference type="PROSITE" id="PS50216">
    <property type="entry name" value="DHHC"/>
    <property type="match status" value="1"/>
</dbReference>
<evidence type="ECO:0000256" key="4">
    <source>
        <dbReference type="ARBA" id="ARBA00022989"/>
    </source>
</evidence>
<dbReference type="AlphaFoldDB" id="A0A1R2C807"/>
<evidence type="ECO:0000313" key="10">
    <source>
        <dbReference type="Proteomes" id="UP000187209"/>
    </source>
</evidence>
<dbReference type="InterPro" id="IPR001594">
    <property type="entry name" value="Palmitoyltrfase_DHHC"/>
</dbReference>
<name>A0A1R2C807_9CILI</name>
<keyword evidence="5 7" id="KW-0472">Membrane</keyword>
<keyword evidence="6 7" id="KW-0012">Acyltransferase</keyword>
<feature type="transmembrane region" description="Helical" evidence="7">
    <location>
        <begin position="178"/>
        <end position="200"/>
    </location>
</feature>
<dbReference type="GO" id="GO:0019706">
    <property type="term" value="F:protein-cysteine S-palmitoyltransferase activity"/>
    <property type="evidence" value="ECO:0007669"/>
    <property type="project" value="UniProtKB-EC"/>
</dbReference>
<proteinExistence type="inferred from homology"/>
<sequence length="251" mass="28667">MITPKRRKNGFEKPYSCIQIVSLCIAILTMLNFSLLCVPFLPYSDFVNYIQIASVVLLIVSSLLTSIFWYHTSVVDPGDCINRDSGVYCEICAKCVHVTCKHCRRCNKCVEDFDHHCKVVNNCIGKKNYRLFIGLLVSIIFQQAFIIIFTTIFIVRLLKKNIKSFKKDSFKGLNPEAIAFFNFLTLLMSIVVVSSSMTLLGMHIYLHFKGITTYQYIMNKKSNEPVQTEGGNTNKNFHKDMDLTKIVPACK</sequence>
<feature type="transmembrane region" description="Helical" evidence="7">
    <location>
        <begin position="20"/>
        <end position="43"/>
    </location>
</feature>
<comment type="domain">
    <text evidence="7">The DHHC domain is required for palmitoyltransferase activity.</text>
</comment>
<accession>A0A1R2C807</accession>
<organism evidence="9 10">
    <name type="scientific">Stentor coeruleus</name>
    <dbReference type="NCBI Taxonomy" id="5963"/>
    <lineage>
        <taxon>Eukaryota</taxon>
        <taxon>Sar</taxon>
        <taxon>Alveolata</taxon>
        <taxon>Ciliophora</taxon>
        <taxon>Postciliodesmatophora</taxon>
        <taxon>Heterotrichea</taxon>
        <taxon>Heterotrichida</taxon>
        <taxon>Stentoridae</taxon>
        <taxon>Stentor</taxon>
    </lineage>
</organism>
<dbReference type="PANTHER" id="PTHR22883">
    <property type="entry name" value="ZINC FINGER DHHC DOMAIN CONTAINING PROTEIN"/>
    <property type="match status" value="1"/>
</dbReference>
<dbReference type="GO" id="GO:0016020">
    <property type="term" value="C:membrane"/>
    <property type="evidence" value="ECO:0007669"/>
    <property type="project" value="UniProtKB-SubCell"/>
</dbReference>
<dbReference type="Pfam" id="PF01529">
    <property type="entry name" value="DHHC"/>
    <property type="match status" value="1"/>
</dbReference>
<dbReference type="OrthoDB" id="1924421at2759"/>
<keyword evidence="3 7" id="KW-0812">Transmembrane</keyword>
<evidence type="ECO:0000256" key="7">
    <source>
        <dbReference type="RuleBase" id="RU079119"/>
    </source>
</evidence>
<evidence type="ECO:0000256" key="5">
    <source>
        <dbReference type="ARBA" id="ARBA00023136"/>
    </source>
</evidence>
<reference evidence="9 10" key="1">
    <citation type="submission" date="2016-11" db="EMBL/GenBank/DDBJ databases">
        <title>The macronuclear genome of Stentor coeruleus: a giant cell with tiny introns.</title>
        <authorList>
            <person name="Slabodnick M."/>
            <person name="Ruby J.G."/>
            <person name="Reiff S.B."/>
            <person name="Swart E.C."/>
            <person name="Gosai S."/>
            <person name="Prabakaran S."/>
            <person name="Witkowska E."/>
            <person name="Larue G.E."/>
            <person name="Fisher S."/>
            <person name="Freeman R.M."/>
            <person name="Gunawardena J."/>
            <person name="Chu W."/>
            <person name="Stover N.A."/>
            <person name="Gregory B.D."/>
            <person name="Nowacki M."/>
            <person name="Derisi J."/>
            <person name="Roy S.W."/>
            <person name="Marshall W.F."/>
            <person name="Sood P."/>
        </authorList>
    </citation>
    <scope>NUCLEOTIDE SEQUENCE [LARGE SCALE GENOMIC DNA]</scope>
    <source>
        <strain evidence="9">WM001</strain>
    </source>
</reference>
<keyword evidence="2 7" id="KW-0808">Transferase</keyword>
<comment type="subcellular location">
    <subcellularLocation>
        <location evidence="1">Membrane</location>
        <topology evidence="1">Multi-pass membrane protein</topology>
    </subcellularLocation>
</comment>